<dbReference type="GO" id="GO:0008270">
    <property type="term" value="F:zinc ion binding"/>
    <property type="evidence" value="ECO:0007669"/>
    <property type="project" value="InterPro"/>
</dbReference>
<dbReference type="GO" id="GO:0000981">
    <property type="term" value="F:DNA-binding transcription factor activity, RNA polymerase II-specific"/>
    <property type="evidence" value="ECO:0007669"/>
    <property type="project" value="InterPro"/>
</dbReference>
<dbReference type="PANTHER" id="PTHR31001">
    <property type="entry name" value="UNCHARACTERIZED TRANSCRIPTIONAL REGULATORY PROTEIN"/>
    <property type="match status" value="1"/>
</dbReference>
<evidence type="ECO:0000259" key="5">
    <source>
        <dbReference type="PROSITE" id="PS50048"/>
    </source>
</evidence>
<gene>
    <name evidence="6" type="primary">aurR2_2</name>
    <name evidence="6" type="ORF">LSUE1_G000591</name>
</gene>
<accession>A0A8T9CH86</accession>
<comment type="caution">
    <text evidence="6">The sequence shown here is derived from an EMBL/GenBank/DDBJ whole genome shotgun (WGS) entry which is preliminary data.</text>
</comment>
<keyword evidence="3" id="KW-0539">Nucleus</keyword>
<evidence type="ECO:0000256" key="2">
    <source>
        <dbReference type="ARBA" id="ARBA00022723"/>
    </source>
</evidence>
<evidence type="ECO:0000256" key="4">
    <source>
        <dbReference type="SAM" id="MobiDB-lite"/>
    </source>
</evidence>
<dbReference type="PANTHER" id="PTHR31001:SF45">
    <property type="entry name" value="ZN(II)2CYS6 TRANSCRIPTION FACTOR (EUROFUNG)"/>
    <property type="match status" value="1"/>
</dbReference>
<evidence type="ECO:0000256" key="3">
    <source>
        <dbReference type="ARBA" id="ARBA00023242"/>
    </source>
</evidence>
<dbReference type="PROSITE" id="PS50048">
    <property type="entry name" value="ZN2_CY6_FUNGAL_2"/>
    <property type="match status" value="1"/>
</dbReference>
<dbReference type="Proteomes" id="UP000469558">
    <property type="component" value="Unassembled WGS sequence"/>
</dbReference>
<dbReference type="GO" id="GO:0006351">
    <property type="term" value="P:DNA-templated transcription"/>
    <property type="evidence" value="ECO:0007669"/>
    <property type="project" value="InterPro"/>
</dbReference>
<dbReference type="CDD" id="cd00067">
    <property type="entry name" value="GAL4"/>
    <property type="match status" value="1"/>
</dbReference>
<protein>
    <submittedName>
        <fullName evidence="6">Aurofusarin cluster transcription factor aurR2</fullName>
    </submittedName>
</protein>
<dbReference type="GO" id="GO:0003677">
    <property type="term" value="F:DNA binding"/>
    <property type="evidence" value="ECO:0007669"/>
    <property type="project" value="InterPro"/>
</dbReference>
<dbReference type="Pfam" id="PF04082">
    <property type="entry name" value="Fungal_trans"/>
    <property type="match status" value="1"/>
</dbReference>
<evidence type="ECO:0000313" key="7">
    <source>
        <dbReference type="Proteomes" id="UP000469558"/>
    </source>
</evidence>
<dbReference type="EMBL" id="QGMK01000051">
    <property type="protein sequence ID" value="TVY84831.1"/>
    <property type="molecule type" value="Genomic_DNA"/>
</dbReference>
<evidence type="ECO:0000313" key="6">
    <source>
        <dbReference type="EMBL" id="TVY84831.1"/>
    </source>
</evidence>
<dbReference type="AlphaFoldDB" id="A0A8T9CH86"/>
<dbReference type="SUPFAM" id="SSF57701">
    <property type="entry name" value="Zn2/Cys6 DNA-binding domain"/>
    <property type="match status" value="1"/>
</dbReference>
<dbReference type="CDD" id="cd12148">
    <property type="entry name" value="fungal_TF_MHR"/>
    <property type="match status" value="1"/>
</dbReference>
<dbReference type="InterPro" id="IPR007219">
    <property type="entry name" value="XnlR_reg_dom"/>
</dbReference>
<dbReference type="SMART" id="SM00906">
    <property type="entry name" value="Fungal_trans"/>
    <property type="match status" value="1"/>
</dbReference>
<proteinExistence type="predicted"/>
<dbReference type="OrthoDB" id="2269373at2759"/>
<dbReference type="InterPro" id="IPR001138">
    <property type="entry name" value="Zn2Cys6_DnaBD"/>
</dbReference>
<feature type="region of interest" description="Disordered" evidence="4">
    <location>
        <begin position="94"/>
        <end position="135"/>
    </location>
</feature>
<feature type="domain" description="Zn(2)-C6 fungal-type" evidence="5">
    <location>
        <begin position="26"/>
        <end position="54"/>
    </location>
</feature>
<keyword evidence="2" id="KW-0479">Metal-binding</keyword>
<keyword evidence="7" id="KW-1185">Reference proteome</keyword>
<dbReference type="InterPro" id="IPR036864">
    <property type="entry name" value="Zn2-C6_fun-type_DNA-bd_sf"/>
</dbReference>
<dbReference type="InterPro" id="IPR050613">
    <property type="entry name" value="Sec_Metabolite_Reg"/>
</dbReference>
<name>A0A8T9CH86_9HELO</name>
<dbReference type="Gene3D" id="4.10.240.10">
    <property type="entry name" value="Zn(2)-C6 fungal-type DNA-binding domain"/>
    <property type="match status" value="1"/>
</dbReference>
<dbReference type="Pfam" id="PF00172">
    <property type="entry name" value="Zn_clus"/>
    <property type="match status" value="1"/>
</dbReference>
<sequence>MSTDMPPLSTEKGNASQLPRPQRVLACLLCQQRKVKCDRKYPCFNCIKSRAQCVPATQLSRQRKRRFPERELLERLRKYEDLLRQNNIKFEPLHNEATSGKFSSKLERPYDSDEEPPKITRASPSSDANSDRVYDSKNILDVMRQEFRDPDKDSDSSDDDVNAGEFKDAWDQAAPYTDQLLFGSRNTAVDISTLHPEPVHIFRLWQLYLENVDPLLKVTHTPSLQGQVIEAATDLSNIRPTLEALMFGIYCMSILSLEVVDCHAIFGSPKADLLTRYQFGCQQALLNCKFLGCNERDCLTALLFYMMSVRSSTTPQALSSLLGVAIRTAQRMGLDNESALIKCTPLEAELRRRLWWSLVLFDTRISELADSKTSTLTPTWNCRIPLNANDSDFRQEMKEHPQDLESCTEALFVIVRSELGNFIRHARYHLDLTSPALISLVKDVHPSPVIGGSEVDGLESMIESKYLSFCDPENPLHFMTIWTARAFIAKCRLAEQLSKVPSASTPQADVQPDFTVSCALSMLECDTKLLNSPLTNRFIWMFYLYFPFTAYIQISQKLKRRPISSQAEHAWEVMSDNYEARFSFLRQEGIPMMAPFFKIFARFVLQAWEAREASSRHTGELLTAPRIVVSIRHSMAQIAQKTESFATGPPDTGAMVGVDGFPMPTAMDFDNHGLSFCFGEDSNYPAGELGAYSNISMTAPLDFDLDQLDWSAMDWSLGNTPGSGSTGLPLPR</sequence>
<evidence type="ECO:0000256" key="1">
    <source>
        <dbReference type="ARBA" id="ARBA00004123"/>
    </source>
</evidence>
<dbReference type="SMART" id="SM00066">
    <property type="entry name" value="GAL4"/>
    <property type="match status" value="1"/>
</dbReference>
<dbReference type="GO" id="GO:0005634">
    <property type="term" value="C:nucleus"/>
    <property type="evidence" value="ECO:0007669"/>
    <property type="project" value="UniProtKB-SubCell"/>
</dbReference>
<feature type="compositionally biased region" description="Basic and acidic residues" evidence="4">
    <location>
        <begin position="104"/>
        <end position="118"/>
    </location>
</feature>
<organism evidence="6 7">
    <name type="scientific">Lachnellula suecica</name>
    <dbReference type="NCBI Taxonomy" id="602035"/>
    <lineage>
        <taxon>Eukaryota</taxon>
        <taxon>Fungi</taxon>
        <taxon>Dikarya</taxon>
        <taxon>Ascomycota</taxon>
        <taxon>Pezizomycotina</taxon>
        <taxon>Leotiomycetes</taxon>
        <taxon>Helotiales</taxon>
        <taxon>Lachnaceae</taxon>
        <taxon>Lachnellula</taxon>
    </lineage>
</organism>
<reference evidence="6 7" key="1">
    <citation type="submission" date="2018-05" db="EMBL/GenBank/DDBJ databases">
        <title>Genome sequencing and assembly of the regulated plant pathogen Lachnellula willkommii and related sister species for the development of diagnostic species identification markers.</title>
        <authorList>
            <person name="Giroux E."/>
            <person name="Bilodeau G."/>
        </authorList>
    </citation>
    <scope>NUCLEOTIDE SEQUENCE [LARGE SCALE GENOMIC DNA]</scope>
    <source>
        <strain evidence="6 7">CBS 268.59</strain>
    </source>
</reference>
<comment type="subcellular location">
    <subcellularLocation>
        <location evidence="1">Nucleus</location>
    </subcellularLocation>
</comment>